<keyword evidence="1 3" id="KW-0807">Transducer</keyword>
<protein>
    <submittedName>
        <fullName evidence="5">Methyl-accepting chemotaxis protein</fullName>
    </submittedName>
</protein>
<dbReference type="SUPFAM" id="SSF58104">
    <property type="entry name" value="Methyl-accepting chemotaxis protein (MCP) signaling domain"/>
    <property type="match status" value="1"/>
</dbReference>
<dbReference type="Proteomes" id="UP000262939">
    <property type="component" value="Unassembled WGS sequence"/>
</dbReference>
<evidence type="ECO:0000313" key="5">
    <source>
        <dbReference type="EMBL" id="RFU60933.1"/>
    </source>
</evidence>
<dbReference type="EMBL" id="QVTD01000021">
    <property type="protein sequence ID" value="RFU60933.1"/>
    <property type="molecule type" value="Genomic_DNA"/>
</dbReference>
<dbReference type="PRINTS" id="PR00260">
    <property type="entry name" value="CHEMTRNSDUCR"/>
</dbReference>
<comment type="caution">
    <text evidence="5">The sequence shown here is derived from an EMBL/GenBank/DDBJ whole genome shotgun (WGS) entry which is preliminary data.</text>
</comment>
<comment type="similarity">
    <text evidence="2">Belongs to the methyl-accepting chemotaxis (MCP) protein family.</text>
</comment>
<dbReference type="SMART" id="SM00283">
    <property type="entry name" value="MA"/>
    <property type="match status" value="1"/>
</dbReference>
<dbReference type="InterPro" id="IPR004089">
    <property type="entry name" value="MCPsignal_dom"/>
</dbReference>
<evidence type="ECO:0000313" key="6">
    <source>
        <dbReference type="Proteomes" id="UP000262939"/>
    </source>
</evidence>
<proteinExistence type="inferred from homology"/>
<dbReference type="InterPro" id="IPR004090">
    <property type="entry name" value="Chemotax_Me-accpt_rcpt"/>
</dbReference>
<dbReference type="GO" id="GO:0006935">
    <property type="term" value="P:chemotaxis"/>
    <property type="evidence" value="ECO:0007669"/>
    <property type="project" value="InterPro"/>
</dbReference>
<dbReference type="PANTHER" id="PTHR32089:SF112">
    <property type="entry name" value="LYSOZYME-LIKE PROTEIN-RELATED"/>
    <property type="match status" value="1"/>
</dbReference>
<evidence type="ECO:0000256" key="3">
    <source>
        <dbReference type="PROSITE-ProRule" id="PRU00284"/>
    </source>
</evidence>
<dbReference type="OrthoDB" id="9807021at2"/>
<dbReference type="GO" id="GO:0004888">
    <property type="term" value="F:transmembrane signaling receptor activity"/>
    <property type="evidence" value="ECO:0007669"/>
    <property type="project" value="InterPro"/>
</dbReference>
<name>A0A372L715_9BACI</name>
<feature type="domain" description="Methyl-accepting transducer" evidence="4">
    <location>
        <begin position="111"/>
        <end position="277"/>
    </location>
</feature>
<dbReference type="Gene3D" id="1.10.287.950">
    <property type="entry name" value="Methyl-accepting chemotaxis protein"/>
    <property type="match status" value="1"/>
</dbReference>
<dbReference type="GO" id="GO:0016020">
    <property type="term" value="C:membrane"/>
    <property type="evidence" value="ECO:0007669"/>
    <property type="project" value="InterPro"/>
</dbReference>
<gene>
    <name evidence="5" type="ORF">D0466_20275</name>
</gene>
<evidence type="ECO:0000259" key="4">
    <source>
        <dbReference type="PROSITE" id="PS50111"/>
    </source>
</evidence>
<evidence type="ECO:0000256" key="2">
    <source>
        <dbReference type="ARBA" id="ARBA00029447"/>
    </source>
</evidence>
<dbReference type="GO" id="GO:0007165">
    <property type="term" value="P:signal transduction"/>
    <property type="evidence" value="ECO:0007669"/>
    <property type="project" value="UniProtKB-KW"/>
</dbReference>
<evidence type="ECO:0000256" key="1">
    <source>
        <dbReference type="ARBA" id="ARBA00023224"/>
    </source>
</evidence>
<organism evidence="5 6">
    <name type="scientific">Peribacillus glennii</name>
    <dbReference type="NCBI Taxonomy" id="2303991"/>
    <lineage>
        <taxon>Bacteria</taxon>
        <taxon>Bacillati</taxon>
        <taxon>Bacillota</taxon>
        <taxon>Bacilli</taxon>
        <taxon>Bacillales</taxon>
        <taxon>Bacillaceae</taxon>
        <taxon>Peribacillus</taxon>
    </lineage>
</organism>
<dbReference type="AlphaFoldDB" id="A0A372L715"/>
<accession>A0A372L715</accession>
<dbReference type="PANTHER" id="PTHR32089">
    <property type="entry name" value="METHYL-ACCEPTING CHEMOTAXIS PROTEIN MCPB"/>
    <property type="match status" value="1"/>
</dbReference>
<reference evidence="5 6" key="1">
    <citation type="submission" date="2018-08" db="EMBL/GenBank/DDBJ databases">
        <title>Bacillus chawlae sp. nov., Bacillus glennii sp. nov., and Bacillus saganii sp. nov. Isolated from the Vehicle Assembly Building at Kennedy Space Center where the Viking Spacecraft were Assembled.</title>
        <authorList>
            <person name="Seuylemezian A."/>
            <person name="Vaishampayan P."/>
        </authorList>
    </citation>
    <scope>NUCLEOTIDE SEQUENCE [LARGE SCALE GENOMIC DNA]</scope>
    <source>
        <strain evidence="5 6">V44-8</strain>
    </source>
</reference>
<sequence>MTLNSNAVHPILENYLKFIPVVHSMLPDIAIGLTDTNEWLCYHPGKKIDIGARRGLKINPEEPLAACIKYNKSIEEEVPEMFFGIPFTGLATPIVAEGKVIGSVAIQLQKQNERALRRISEEIVQSLEQANTRVTNITEGSETLAGISNVLLEQAKEGSEEVKKTDEVLKFIKKVADQTNLLGLNASIEAARAGQQGAGFTVVANEIRKLSAETMSSTEKIRETLTNIQQSMDDITTSIQKVVSVGKEQAMSTEDISMFISKIETMSKELNKYASEL</sequence>
<dbReference type="PROSITE" id="PS50111">
    <property type="entry name" value="CHEMOTAXIS_TRANSDUC_2"/>
    <property type="match status" value="1"/>
</dbReference>
<dbReference type="Pfam" id="PF00015">
    <property type="entry name" value="MCPsignal"/>
    <property type="match status" value="1"/>
</dbReference>
<keyword evidence="6" id="KW-1185">Reference proteome</keyword>